<reference evidence="3" key="1">
    <citation type="journal article" date="2019" name="Int. J. Syst. Evol. Microbiol.">
        <title>The Global Catalogue of Microorganisms (GCM) 10K type strain sequencing project: providing services to taxonomists for standard genome sequencing and annotation.</title>
        <authorList>
            <consortium name="The Broad Institute Genomics Platform"/>
            <consortium name="The Broad Institute Genome Sequencing Center for Infectious Disease"/>
            <person name="Wu L."/>
            <person name="Ma J."/>
        </authorList>
    </citation>
    <scope>NUCLEOTIDE SEQUENCE [LARGE SCALE GENOMIC DNA]</scope>
    <source>
        <strain evidence="3">CGMCC 1.12859</strain>
    </source>
</reference>
<organism evidence="2 3">
    <name type="scientific">Kitasatospora paranensis</name>
    <dbReference type="NCBI Taxonomy" id="258053"/>
    <lineage>
        <taxon>Bacteria</taxon>
        <taxon>Bacillati</taxon>
        <taxon>Actinomycetota</taxon>
        <taxon>Actinomycetes</taxon>
        <taxon>Kitasatosporales</taxon>
        <taxon>Streptomycetaceae</taxon>
        <taxon>Kitasatospora</taxon>
    </lineage>
</organism>
<dbReference type="Pfam" id="PF10823">
    <property type="entry name" value="DUF2568"/>
    <property type="match status" value="1"/>
</dbReference>
<proteinExistence type="predicted"/>
<keyword evidence="1" id="KW-1133">Transmembrane helix</keyword>
<sequence length="112" mass="11598">MTAILRQADDTAAFLLELAVYASAARLGLTRRRLPRPARWAAAVGLVAGYAGLWAVFGAPGALVPLHGAGRAVLDVLWFGSAAAALFATGLRRTAVVFAALYVLTAAVHLAL</sequence>
<evidence type="ECO:0000313" key="2">
    <source>
        <dbReference type="EMBL" id="MFC7185135.1"/>
    </source>
</evidence>
<keyword evidence="3" id="KW-1185">Reference proteome</keyword>
<feature type="transmembrane region" description="Helical" evidence="1">
    <location>
        <begin position="69"/>
        <end position="88"/>
    </location>
</feature>
<evidence type="ECO:0000313" key="3">
    <source>
        <dbReference type="Proteomes" id="UP001596435"/>
    </source>
</evidence>
<protein>
    <submittedName>
        <fullName evidence="2">YrdB family protein</fullName>
    </submittedName>
</protein>
<keyword evidence="1" id="KW-0472">Membrane</keyword>
<keyword evidence="1" id="KW-0812">Transmembrane</keyword>
<feature type="transmembrane region" description="Helical" evidence="1">
    <location>
        <begin position="41"/>
        <end position="63"/>
    </location>
</feature>
<dbReference type="EMBL" id="JBHTAJ010000149">
    <property type="protein sequence ID" value="MFC7185135.1"/>
    <property type="molecule type" value="Genomic_DNA"/>
</dbReference>
<dbReference type="InterPro" id="IPR021214">
    <property type="entry name" value="DUF2568"/>
</dbReference>
<dbReference type="Proteomes" id="UP001596435">
    <property type="component" value="Unassembled WGS sequence"/>
</dbReference>
<comment type="caution">
    <text evidence="2">The sequence shown here is derived from an EMBL/GenBank/DDBJ whole genome shotgun (WGS) entry which is preliminary data.</text>
</comment>
<accession>A0ABW2G6H5</accession>
<feature type="transmembrane region" description="Helical" evidence="1">
    <location>
        <begin position="95"/>
        <end position="111"/>
    </location>
</feature>
<gene>
    <name evidence="2" type="ORF">ACFQMG_36880</name>
</gene>
<dbReference type="RefSeq" id="WP_345708392.1">
    <property type="nucleotide sequence ID" value="NZ_BAABKV010000001.1"/>
</dbReference>
<name>A0ABW2G6H5_9ACTN</name>
<evidence type="ECO:0000256" key="1">
    <source>
        <dbReference type="SAM" id="Phobius"/>
    </source>
</evidence>